<evidence type="ECO:0000256" key="1">
    <source>
        <dbReference type="SAM" id="Phobius"/>
    </source>
</evidence>
<reference evidence="2 3" key="1">
    <citation type="submission" date="2013-04" db="EMBL/GenBank/DDBJ databases">
        <title>Complete genome sequence of F116-like bacteriophages.</title>
        <authorList>
            <person name="Lammens E.A."/>
            <person name="Lavigne R."/>
        </authorList>
    </citation>
    <scope>NUCLEOTIDE SEQUENCE [LARGE SCALE GENOMIC DNA]</scope>
    <source>
        <strain evidence="2">LKA5</strain>
    </source>
</reference>
<dbReference type="EMBL" id="KC900378">
    <property type="protein sequence ID" value="AGR46373.1"/>
    <property type="molecule type" value="Genomic_DNA"/>
</dbReference>
<proteinExistence type="predicted"/>
<organism evidence="2 3">
    <name type="scientific">Pseudomonas phage LKA5</name>
    <dbReference type="NCBI Taxonomy" id="1327940"/>
    <lineage>
        <taxon>Viruses</taxon>
        <taxon>Duplodnaviria</taxon>
        <taxon>Heunggongvirae</taxon>
        <taxon>Uroviricota</taxon>
        <taxon>Caudoviricetes</taxon>
        <taxon>Hollowayvirus</taxon>
        <taxon>Hollowayvirus LKA5</taxon>
    </lineage>
</organism>
<evidence type="ECO:0000313" key="2">
    <source>
        <dbReference type="EMBL" id="AGR46373.1"/>
    </source>
</evidence>
<sequence>MKPNATGARRALTEVASAIGVLALVAPFYGWLIYRMLPT</sequence>
<protein>
    <submittedName>
        <fullName evidence="2">Uncharacterized protein</fullName>
    </submittedName>
</protein>
<evidence type="ECO:0000313" key="3">
    <source>
        <dbReference type="Proteomes" id="UP000225231"/>
    </source>
</evidence>
<feature type="transmembrane region" description="Helical" evidence="1">
    <location>
        <begin position="12"/>
        <end position="34"/>
    </location>
</feature>
<keyword evidence="3" id="KW-1185">Reference proteome</keyword>
<name>A0A0U1VYM5_9CAUD</name>
<gene>
    <name evidence="2" type="ORF">LKA5_019.1</name>
</gene>
<keyword evidence="1" id="KW-0472">Membrane</keyword>
<keyword evidence="1" id="KW-0812">Transmembrane</keyword>
<accession>A0A0U1VYM5</accession>
<dbReference type="Proteomes" id="UP000225231">
    <property type="component" value="Segment"/>
</dbReference>
<keyword evidence="1" id="KW-1133">Transmembrane helix</keyword>